<dbReference type="Pfam" id="PF08022">
    <property type="entry name" value="FAD_binding_8"/>
    <property type="match status" value="1"/>
</dbReference>
<protein>
    <recommendedName>
        <fullName evidence="3">ferric-chelate reductase (NADPH)</fullName>
        <ecNumber evidence="3">1.16.1.9</ecNumber>
    </recommendedName>
</protein>
<dbReference type="InterPro" id="IPR013130">
    <property type="entry name" value="Fe3_Rdtase_TM_dom"/>
</dbReference>
<feature type="transmembrane region" description="Helical" evidence="14">
    <location>
        <begin position="629"/>
        <end position="650"/>
    </location>
</feature>
<dbReference type="InterPro" id="IPR051410">
    <property type="entry name" value="Ferric/Cupric_Reductase"/>
</dbReference>
<evidence type="ECO:0000256" key="6">
    <source>
        <dbReference type="ARBA" id="ARBA00022692"/>
    </source>
</evidence>
<keyword evidence="4" id="KW-0813">Transport</keyword>
<dbReference type="SUPFAM" id="SSF52343">
    <property type="entry name" value="Ferredoxin reductase-like, C-terminal NADP-linked domain"/>
    <property type="match status" value="1"/>
</dbReference>
<comment type="caution">
    <text evidence="16">The sequence shown here is derived from an EMBL/GenBank/DDBJ whole genome shotgun (WGS) entry which is preliminary data.</text>
</comment>
<keyword evidence="7" id="KW-0249">Electron transport</keyword>
<feature type="transmembrane region" description="Helical" evidence="14">
    <location>
        <begin position="776"/>
        <end position="794"/>
    </location>
</feature>
<dbReference type="PANTHER" id="PTHR32361">
    <property type="entry name" value="FERRIC/CUPRIC REDUCTASE TRANSMEMBRANE COMPONENT"/>
    <property type="match status" value="1"/>
</dbReference>
<dbReference type="CDD" id="cd06186">
    <property type="entry name" value="NOX_Duox_like_FAD_NADP"/>
    <property type="match status" value="1"/>
</dbReference>
<keyword evidence="5" id="KW-1003">Cell membrane</keyword>
<evidence type="ECO:0000256" key="4">
    <source>
        <dbReference type="ARBA" id="ARBA00022448"/>
    </source>
</evidence>
<evidence type="ECO:0000256" key="9">
    <source>
        <dbReference type="ARBA" id="ARBA00023002"/>
    </source>
</evidence>
<dbReference type="Pfam" id="PF08030">
    <property type="entry name" value="NAD_binding_6"/>
    <property type="match status" value="1"/>
</dbReference>
<gene>
    <name evidence="16" type="ORF">Purlil1_9733</name>
</gene>
<dbReference type="PANTHER" id="PTHR32361:SF23">
    <property type="entry name" value="FERRIC-CHELATE REDUCTASE"/>
    <property type="match status" value="1"/>
</dbReference>
<evidence type="ECO:0000256" key="10">
    <source>
        <dbReference type="ARBA" id="ARBA00023065"/>
    </source>
</evidence>
<feature type="transmembrane region" description="Helical" evidence="14">
    <location>
        <begin position="800"/>
        <end position="822"/>
    </location>
</feature>
<dbReference type="EMBL" id="JAWRVI010000045">
    <property type="protein sequence ID" value="KAK4085992.1"/>
    <property type="molecule type" value="Genomic_DNA"/>
</dbReference>
<evidence type="ECO:0000256" key="12">
    <source>
        <dbReference type="ARBA" id="ARBA00048483"/>
    </source>
</evidence>
<sequence length="1309" mass="146344">MRTTVDADARLEQVAAANVTLCWLQVSRSSQCNAILRLRMARSGRGKRLEVVDGDGAATEGRALDASTGHQRHKYWNLAACGRHGGGGGHQHSTGWGQQPAPGTRPNSGRISGRPLAPVPPGPRAASSAGESAPADGHLPPPTAPEALQLSPVWLPQWSSLRRPPSCSFQHHIVSVPQLQHQAGRGDDAACQRTKVAGLGLLEDPEARLLPCETPRPFPSEACGPACWLHVTHTNAAAHHASSSSPWPLRGVTIPPLLCGRTPQAGQSRGQVCRPAGFAPIFSRQPASPPVSITKELMILLSFPAREESIPREDDLVSFQQSRIPSVSAPLSRLHPSSHHTWRALYPRARPPSEPHRRDFVRQRPFASCCRFDARLVCSCCHHILSSALLSREIRHLSSERSCEHPVSTAPSRCFYQLIDRRRLSHHSHHTCHPERQPHAIRRNLTLNREPWPRSLDDMAPNLQPAIRAMAADAGQTISKLFRRINIPLTATSPPGLVQANVVDPWSQSGKYALGWTYFALAMMACVIVVRVWHYWQDKIRQAIYKQEVEDYYRNMYSMDTDYATALHSGQAGQFFPEGDGLGYKQFRPKAHFSSVGVVNDTLALFRWLFYRPIPDIVIGKHRFTFSSLAVLMCAFVAIVFVALYCFLQQPLFWQSIRFGSPPVAIRSGMIAVAMTPWIIATSMKANVLTMLIGIGPERLNVFHRWLGYLCLFLSLVHMIPFYIQPVWEDGGMTVFNQLFPDGSGMIYGTGIACIVPLIWLCVASLPFIRRIAYEVFVILHIPAGIVYVGLLFWHTKNYLMSWSYLYATVGIWAVCYLMRFFKLNWTKPWRMAFMVGDEAAITLMSENAIKITIPTQMRWKPGQYVYLRMPGISLLDNHPFTISSLCSEDFPSEYGETYRDCVLVFKPYRGFTKKVLETALAKGPFHTYRAFLDGPYGGMRRDLAAFDTCILIAGGSGITSLMSQLLNLIKRMRDGKAITRKVVVVWAVKRFEALDWFKEEMRICQESAPPESVTCKFFLTSAVRHRPAAGMTAPISGQNRALNHMLHDKLDGFVAGIASKRNSALIQAEAQGDPDRERELRAEDEDRITALPHQRYLQPHQHAPQSRTHSVAEDTLRVGPNGYPEDKKRATGNDETEFHFPPVNKEQPHFNYAPASPQKLPQETPKDDESLPVRAPELAHLRRSNIPDPSRQRPVSTLGPPAGFDFGFPETPTEFQKNLMRSAFPIPLQMDGGWTIEYGRPQLGHMLKEWATGGTDGRGILGRRTAVFVCGPPAMRVGVANTVARLQAEIWGDDELEEIFLHTENYAL</sequence>
<feature type="transmembrane region" description="Helical" evidence="14">
    <location>
        <begin position="670"/>
        <end position="694"/>
    </location>
</feature>
<feature type="region of interest" description="Disordered" evidence="13">
    <location>
        <begin position="1099"/>
        <end position="1173"/>
    </location>
</feature>
<reference evidence="16 17" key="1">
    <citation type="journal article" date="2024" name="Microbiol. Resour. Announc.">
        <title>Genome annotations for the ascomycete fungi Trichoderma harzianum, Trichoderma aggressivum, and Purpureocillium lilacinum.</title>
        <authorList>
            <person name="Beijen E.P.W."/>
            <person name="Ohm R.A."/>
        </authorList>
    </citation>
    <scope>NUCLEOTIDE SEQUENCE [LARGE SCALE GENOMIC DNA]</scope>
    <source>
        <strain evidence="16 17">CBS 150709</strain>
    </source>
</reference>
<evidence type="ECO:0000256" key="14">
    <source>
        <dbReference type="SAM" id="Phobius"/>
    </source>
</evidence>
<dbReference type="Pfam" id="PF01794">
    <property type="entry name" value="Ferric_reduct"/>
    <property type="match status" value="1"/>
</dbReference>
<proteinExistence type="inferred from homology"/>
<evidence type="ECO:0000256" key="13">
    <source>
        <dbReference type="SAM" id="MobiDB-lite"/>
    </source>
</evidence>
<keyword evidence="11 14" id="KW-0472">Membrane</keyword>
<evidence type="ECO:0000313" key="16">
    <source>
        <dbReference type="EMBL" id="KAK4085992.1"/>
    </source>
</evidence>
<evidence type="ECO:0000256" key="8">
    <source>
        <dbReference type="ARBA" id="ARBA00022989"/>
    </source>
</evidence>
<evidence type="ECO:0000256" key="3">
    <source>
        <dbReference type="ARBA" id="ARBA00012668"/>
    </source>
</evidence>
<evidence type="ECO:0000256" key="1">
    <source>
        <dbReference type="ARBA" id="ARBA00004651"/>
    </source>
</evidence>
<dbReference type="InterPro" id="IPR017927">
    <property type="entry name" value="FAD-bd_FR_type"/>
</dbReference>
<feature type="transmembrane region" description="Helical" evidence="14">
    <location>
        <begin position="745"/>
        <end position="769"/>
    </location>
</feature>
<keyword evidence="10" id="KW-0406">Ion transport</keyword>
<dbReference type="InterPro" id="IPR039261">
    <property type="entry name" value="FNR_nucleotide-bd"/>
</dbReference>
<dbReference type="Gene3D" id="3.40.50.80">
    <property type="entry name" value="Nucleotide-binding domain of ferredoxin-NADP reductase (FNR) module"/>
    <property type="match status" value="2"/>
</dbReference>
<comment type="catalytic activity">
    <reaction evidence="12">
        <text>2 a Fe(II)-siderophore + NADP(+) + H(+) = 2 a Fe(III)-siderophore + NADPH</text>
        <dbReference type="Rhea" id="RHEA:28795"/>
        <dbReference type="Rhea" id="RHEA-COMP:11342"/>
        <dbReference type="Rhea" id="RHEA-COMP:11344"/>
        <dbReference type="ChEBI" id="CHEBI:15378"/>
        <dbReference type="ChEBI" id="CHEBI:29033"/>
        <dbReference type="ChEBI" id="CHEBI:29034"/>
        <dbReference type="ChEBI" id="CHEBI:57783"/>
        <dbReference type="ChEBI" id="CHEBI:58349"/>
        <dbReference type="EC" id="1.16.1.9"/>
    </reaction>
</comment>
<evidence type="ECO:0000256" key="11">
    <source>
        <dbReference type="ARBA" id="ARBA00023136"/>
    </source>
</evidence>
<keyword evidence="8 14" id="KW-1133">Transmembrane helix</keyword>
<keyword evidence="17" id="KW-1185">Reference proteome</keyword>
<dbReference type="Proteomes" id="UP001287286">
    <property type="component" value="Unassembled WGS sequence"/>
</dbReference>
<evidence type="ECO:0000256" key="7">
    <source>
        <dbReference type="ARBA" id="ARBA00022982"/>
    </source>
</evidence>
<dbReference type="InterPro" id="IPR017938">
    <property type="entry name" value="Riboflavin_synthase-like_b-brl"/>
</dbReference>
<dbReference type="SFLD" id="SFLDG01168">
    <property type="entry name" value="Ferric_reductase_subgroup_(FRE"/>
    <property type="match status" value="1"/>
</dbReference>
<dbReference type="SFLD" id="SFLDS00052">
    <property type="entry name" value="Ferric_Reductase_Domain"/>
    <property type="match status" value="1"/>
</dbReference>
<comment type="subcellular location">
    <subcellularLocation>
        <location evidence="1">Cell membrane</location>
        <topology evidence="1">Multi-pass membrane protein</topology>
    </subcellularLocation>
</comment>
<feature type="region of interest" description="Disordered" evidence="13">
    <location>
        <begin position="84"/>
        <end position="145"/>
    </location>
</feature>
<keyword evidence="6 14" id="KW-0812">Transmembrane</keyword>
<evidence type="ECO:0000256" key="5">
    <source>
        <dbReference type="ARBA" id="ARBA00022475"/>
    </source>
</evidence>
<dbReference type="SUPFAM" id="SSF63380">
    <property type="entry name" value="Riboflavin synthase domain-like"/>
    <property type="match status" value="1"/>
</dbReference>
<accession>A0ABR0BQ44</accession>
<dbReference type="PROSITE" id="PS51384">
    <property type="entry name" value="FAD_FR"/>
    <property type="match status" value="1"/>
</dbReference>
<feature type="transmembrane region" description="Helical" evidence="14">
    <location>
        <begin position="706"/>
        <end position="725"/>
    </location>
</feature>
<keyword evidence="9" id="KW-0560">Oxidoreductase</keyword>
<feature type="domain" description="FAD-binding FR-type" evidence="15">
    <location>
        <begin position="828"/>
        <end position="943"/>
    </location>
</feature>
<dbReference type="EC" id="1.16.1.9" evidence="3"/>
<evidence type="ECO:0000256" key="2">
    <source>
        <dbReference type="ARBA" id="ARBA00006278"/>
    </source>
</evidence>
<organism evidence="16 17">
    <name type="scientific">Purpureocillium lilacinum</name>
    <name type="common">Paecilomyces lilacinus</name>
    <dbReference type="NCBI Taxonomy" id="33203"/>
    <lineage>
        <taxon>Eukaryota</taxon>
        <taxon>Fungi</taxon>
        <taxon>Dikarya</taxon>
        <taxon>Ascomycota</taxon>
        <taxon>Pezizomycotina</taxon>
        <taxon>Sordariomycetes</taxon>
        <taxon>Hypocreomycetidae</taxon>
        <taxon>Hypocreales</taxon>
        <taxon>Ophiocordycipitaceae</taxon>
        <taxon>Purpureocillium</taxon>
    </lineage>
</organism>
<dbReference type="InterPro" id="IPR013112">
    <property type="entry name" value="FAD-bd_8"/>
</dbReference>
<evidence type="ECO:0000313" key="17">
    <source>
        <dbReference type="Proteomes" id="UP001287286"/>
    </source>
</evidence>
<dbReference type="InterPro" id="IPR013121">
    <property type="entry name" value="Fe_red_NAD-bd_6"/>
</dbReference>
<name>A0ABR0BQ44_PURLI</name>
<feature type="transmembrane region" description="Helical" evidence="14">
    <location>
        <begin position="516"/>
        <end position="536"/>
    </location>
</feature>
<comment type="similarity">
    <text evidence="2">Belongs to the ferric reductase (FRE) family.</text>
</comment>
<evidence type="ECO:0000259" key="15">
    <source>
        <dbReference type="PROSITE" id="PS51384"/>
    </source>
</evidence>
<feature type="compositionally biased region" description="Basic and acidic residues" evidence="13">
    <location>
        <begin position="1125"/>
        <end position="1139"/>
    </location>
</feature>